<feature type="binding site" evidence="8">
    <location>
        <position position="46"/>
    </location>
    <ligand>
        <name>substrate</name>
    </ligand>
</feature>
<dbReference type="Pfam" id="PF13500">
    <property type="entry name" value="AAA_26"/>
    <property type="match status" value="1"/>
</dbReference>
<evidence type="ECO:0000256" key="1">
    <source>
        <dbReference type="ARBA" id="ARBA00022490"/>
    </source>
</evidence>
<feature type="binding site" evidence="8">
    <location>
        <position position="21"/>
    </location>
    <ligand>
        <name>Mg(2+)</name>
        <dbReference type="ChEBI" id="CHEBI:18420"/>
    </ligand>
</feature>
<dbReference type="EMBL" id="JACOFV010000020">
    <property type="protein sequence ID" value="MBC3864031.1"/>
    <property type="molecule type" value="Genomic_DNA"/>
</dbReference>
<comment type="catalytic activity">
    <reaction evidence="8">
        <text>(7R,8S)-7,8-diammoniononanoate + CO2 + ATP = (4R,5S)-dethiobiotin + ADP + phosphate + 3 H(+)</text>
        <dbReference type="Rhea" id="RHEA:15805"/>
        <dbReference type="ChEBI" id="CHEBI:15378"/>
        <dbReference type="ChEBI" id="CHEBI:16526"/>
        <dbReference type="ChEBI" id="CHEBI:30616"/>
        <dbReference type="ChEBI" id="CHEBI:43474"/>
        <dbReference type="ChEBI" id="CHEBI:149469"/>
        <dbReference type="ChEBI" id="CHEBI:149473"/>
        <dbReference type="ChEBI" id="CHEBI:456216"/>
        <dbReference type="EC" id="6.3.3.3"/>
    </reaction>
</comment>
<evidence type="ECO:0000313" key="9">
    <source>
        <dbReference type="EMBL" id="MBC3864031.1"/>
    </source>
</evidence>
<feature type="binding site" evidence="8">
    <location>
        <position position="59"/>
    </location>
    <ligand>
        <name>Mg(2+)</name>
        <dbReference type="ChEBI" id="CHEBI:18420"/>
    </ligand>
</feature>
<dbReference type="PANTHER" id="PTHR43210:SF5">
    <property type="entry name" value="DETHIOBIOTIN SYNTHETASE"/>
    <property type="match status" value="1"/>
</dbReference>
<reference evidence="9" key="1">
    <citation type="submission" date="2020-08" db="EMBL/GenBank/DDBJ databases">
        <title>Novel species isolated from subtropical streams in China.</title>
        <authorList>
            <person name="Lu H."/>
        </authorList>
    </citation>
    <scope>NUCLEOTIDE SEQUENCE</scope>
    <source>
        <strain evidence="9">KACC 12607</strain>
    </source>
</reference>
<dbReference type="GO" id="GO:0009102">
    <property type="term" value="P:biotin biosynthetic process"/>
    <property type="evidence" value="ECO:0007669"/>
    <property type="project" value="UniProtKB-UniRule"/>
</dbReference>
<evidence type="ECO:0000256" key="8">
    <source>
        <dbReference type="HAMAP-Rule" id="MF_00336"/>
    </source>
</evidence>
<keyword evidence="2 8" id="KW-0436">Ligase</keyword>
<protein>
    <recommendedName>
        <fullName evidence="8">ATP-dependent dethiobiotin synthetase BioD</fullName>
        <ecNumber evidence="8">6.3.3.3</ecNumber>
    </recommendedName>
    <alternativeName>
        <fullName evidence="8">DTB synthetase</fullName>
        <shortName evidence="8">DTBS</shortName>
    </alternativeName>
    <alternativeName>
        <fullName evidence="8">Dethiobiotin synthase</fullName>
    </alternativeName>
</protein>
<dbReference type="Proteomes" id="UP000634011">
    <property type="component" value="Unassembled WGS sequence"/>
</dbReference>
<comment type="pathway">
    <text evidence="8">Cofactor biosynthesis; biotin biosynthesis; biotin from 7,8-diaminononanoate: step 1/2.</text>
</comment>
<dbReference type="InterPro" id="IPR004472">
    <property type="entry name" value="DTB_synth_BioD"/>
</dbReference>
<dbReference type="GO" id="GO:0000287">
    <property type="term" value="F:magnesium ion binding"/>
    <property type="evidence" value="ECO:0007669"/>
    <property type="project" value="UniProtKB-UniRule"/>
</dbReference>
<feature type="binding site" evidence="8">
    <location>
        <begin position="17"/>
        <end position="22"/>
    </location>
    <ligand>
        <name>ATP</name>
        <dbReference type="ChEBI" id="CHEBI:30616"/>
    </ligand>
</feature>
<keyword evidence="5 8" id="KW-0093">Biotin biosynthesis</keyword>
<dbReference type="PANTHER" id="PTHR43210">
    <property type="entry name" value="DETHIOBIOTIN SYNTHETASE"/>
    <property type="match status" value="1"/>
</dbReference>
<dbReference type="InterPro" id="IPR027417">
    <property type="entry name" value="P-loop_NTPase"/>
</dbReference>
<accession>A0A923HHA2</accession>
<evidence type="ECO:0000256" key="3">
    <source>
        <dbReference type="ARBA" id="ARBA00022723"/>
    </source>
</evidence>
<comment type="similarity">
    <text evidence="8">Belongs to the dethiobiotin synthetase family.</text>
</comment>
<evidence type="ECO:0000256" key="6">
    <source>
        <dbReference type="ARBA" id="ARBA00022840"/>
    </source>
</evidence>
<feature type="binding site" evidence="8">
    <location>
        <position position="120"/>
    </location>
    <ligand>
        <name>Mg(2+)</name>
        <dbReference type="ChEBI" id="CHEBI:18420"/>
    </ligand>
</feature>
<evidence type="ECO:0000256" key="2">
    <source>
        <dbReference type="ARBA" id="ARBA00022598"/>
    </source>
</evidence>
<evidence type="ECO:0000313" key="10">
    <source>
        <dbReference type="Proteomes" id="UP000634011"/>
    </source>
</evidence>
<dbReference type="RefSeq" id="WP_186913973.1">
    <property type="nucleotide sequence ID" value="NZ_JACOFV010000020.1"/>
</dbReference>
<keyword evidence="4 8" id="KW-0547">Nucleotide-binding</keyword>
<feature type="binding site" evidence="8">
    <location>
        <begin position="180"/>
        <end position="181"/>
    </location>
    <ligand>
        <name>ATP</name>
        <dbReference type="ChEBI" id="CHEBI:30616"/>
    </ligand>
</feature>
<dbReference type="Gene3D" id="3.40.50.300">
    <property type="entry name" value="P-loop containing nucleotide triphosphate hydrolases"/>
    <property type="match status" value="1"/>
</dbReference>
<dbReference type="GO" id="GO:0005524">
    <property type="term" value="F:ATP binding"/>
    <property type="evidence" value="ECO:0007669"/>
    <property type="project" value="UniProtKB-UniRule"/>
</dbReference>
<gene>
    <name evidence="8 9" type="primary">bioD</name>
    <name evidence="9" type="ORF">H8K32_18135</name>
</gene>
<feature type="binding site" evidence="8">
    <location>
        <position position="59"/>
    </location>
    <ligand>
        <name>ATP</name>
        <dbReference type="ChEBI" id="CHEBI:30616"/>
    </ligand>
</feature>
<feature type="binding site" evidence="8">
    <location>
        <begin position="120"/>
        <end position="123"/>
    </location>
    <ligand>
        <name>ATP</name>
        <dbReference type="ChEBI" id="CHEBI:30616"/>
    </ligand>
</feature>
<comment type="subunit">
    <text evidence="8">Homodimer.</text>
</comment>
<keyword evidence="6 8" id="KW-0067">ATP-binding</keyword>
<keyword evidence="10" id="KW-1185">Reference proteome</keyword>
<feature type="active site" evidence="8">
    <location>
        <position position="42"/>
    </location>
</feature>
<comment type="caution">
    <text evidence="8">Lacks conserved residue(s) required for the propagation of feature annotation.</text>
</comment>
<dbReference type="HAMAP" id="MF_00336">
    <property type="entry name" value="BioD"/>
    <property type="match status" value="1"/>
</dbReference>
<dbReference type="GO" id="GO:0004141">
    <property type="term" value="F:dethiobiotin synthase activity"/>
    <property type="evidence" value="ECO:0007669"/>
    <property type="project" value="UniProtKB-UniRule"/>
</dbReference>
<comment type="cofactor">
    <cofactor evidence="8">
        <name>Mg(2+)</name>
        <dbReference type="ChEBI" id="CHEBI:18420"/>
    </cofactor>
</comment>
<dbReference type="AlphaFoldDB" id="A0A923HHA2"/>
<evidence type="ECO:0000256" key="7">
    <source>
        <dbReference type="ARBA" id="ARBA00022842"/>
    </source>
</evidence>
<dbReference type="GO" id="GO:0005829">
    <property type="term" value="C:cytosol"/>
    <property type="evidence" value="ECO:0007669"/>
    <property type="project" value="TreeGrafter"/>
</dbReference>
<organism evidence="9 10">
    <name type="scientific">Undibacterium jejuense</name>
    <dbReference type="NCBI Taxonomy" id="1344949"/>
    <lineage>
        <taxon>Bacteria</taxon>
        <taxon>Pseudomonadati</taxon>
        <taxon>Pseudomonadota</taxon>
        <taxon>Betaproteobacteria</taxon>
        <taxon>Burkholderiales</taxon>
        <taxon>Oxalobacteraceae</taxon>
        <taxon>Undibacterium</taxon>
    </lineage>
</organism>
<proteinExistence type="inferred from homology"/>
<dbReference type="SUPFAM" id="SSF52540">
    <property type="entry name" value="P-loop containing nucleoside triphosphate hydrolases"/>
    <property type="match status" value="1"/>
</dbReference>
<comment type="caution">
    <text evidence="9">The sequence shown here is derived from an EMBL/GenBank/DDBJ whole genome shotgun (WGS) entry which is preliminary data.</text>
</comment>
<sequence>MSNKRPYDFFVTGTDTEIGKTFSSSALLQALAQRGTSSVGMKPIASGAELRDGVWHNEDVDSLIAASSVKTDTALVCPYLMQTPAAPHIVAKQENVDISLPHILASYQQLTHAAEAVIVEGVGGFCVPLNDTVDTADLAQQLDLPVILVVGLRLGCINHALLTAQAIRARGLRLAAWIANTVDQDMLYLAENIAAIQQRIGAPLLGQIPRLSGNPTDNMKTAATYLNLNILK</sequence>
<feature type="binding site" evidence="8">
    <location>
        <begin position="209"/>
        <end position="211"/>
    </location>
    <ligand>
        <name>ATP</name>
        <dbReference type="ChEBI" id="CHEBI:30616"/>
    </ligand>
</feature>
<keyword evidence="1 8" id="KW-0963">Cytoplasm</keyword>
<dbReference type="GO" id="GO:0042803">
    <property type="term" value="F:protein homodimerization activity"/>
    <property type="evidence" value="ECO:0007669"/>
    <property type="project" value="UniProtKB-ARBA"/>
</dbReference>
<comment type="function">
    <text evidence="8">Catalyzes a mechanistically unusual reaction, the ATP-dependent insertion of CO2 between the N7 and N8 nitrogen atoms of 7,8-diaminopelargonic acid (DAPA, also called 7,8-diammoniononanoate) to form a ureido ring.</text>
</comment>
<dbReference type="CDD" id="cd03109">
    <property type="entry name" value="DTBS"/>
    <property type="match status" value="1"/>
</dbReference>
<comment type="subcellular location">
    <subcellularLocation>
        <location evidence="8">Cytoplasm</location>
    </subcellularLocation>
</comment>
<dbReference type="FunFam" id="3.40.50.300:FF:000292">
    <property type="entry name" value="ATP-dependent dethiobiotin synthetase BioD"/>
    <property type="match status" value="1"/>
</dbReference>
<evidence type="ECO:0000256" key="4">
    <source>
        <dbReference type="ARBA" id="ARBA00022741"/>
    </source>
</evidence>
<dbReference type="PIRSF" id="PIRSF006755">
    <property type="entry name" value="DTB_synth"/>
    <property type="match status" value="1"/>
</dbReference>
<evidence type="ECO:0000256" key="5">
    <source>
        <dbReference type="ARBA" id="ARBA00022756"/>
    </source>
</evidence>
<name>A0A923HHA2_9BURK</name>
<dbReference type="EC" id="6.3.3.3" evidence="8"/>
<keyword evidence="3 8" id="KW-0479">Metal-binding</keyword>
<dbReference type="NCBIfam" id="TIGR00347">
    <property type="entry name" value="bioD"/>
    <property type="match status" value="1"/>
</dbReference>
<keyword evidence="7 8" id="KW-0460">Magnesium</keyword>